<comment type="caution">
    <text evidence="1">The sequence shown here is derived from an EMBL/GenBank/DDBJ whole genome shotgun (WGS) entry which is preliminary data.</text>
</comment>
<name>A0A1X0DS31_MYCHE</name>
<evidence type="ECO:0000313" key="2">
    <source>
        <dbReference type="Proteomes" id="UP000192566"/>
    </source>
</evidence>
<dbReference type="OrthoDB" id="4734115at2"/>
<dbReference type="EMBL" id="MVHR01000006">
    <property type="protein sequence ID" value="ORA75181.1"/>
    <property type="molecule type" value="Genomic_DNA"/>
</dbReference>
<dbReference type="Pfam" id="PF05305">
    <property type="entry name" value="DUF732"/>
    <property type="match status" value="1"/>
</dbReference>
<dbReference type="Proteomes" id="UP000192566">
    <property type="component" value="Unassembled WGS sequence"/>
</dbReference>
<organism evidence="1 2">
    <name type="scientific">Mycobacterium heidelbergense</name>
    <dbReference type="NCBI Taxonomy" id="53376"/>
    <lineage>
        <taxon>Bacteria</taxon>
        <taxon>Bacillati</taxon>
        <taxon>Actinomycetota</taxon>
        <taxon>Actinomycetes</taxon>
        <taxon>Mycobacteriales</taxon>
        <taxon>Mycobacteriaceae</taxon>
        <taxon>Mycobacterium</taxon>
        <taxon>Mycobacterium simiae complex</taxon>
    </lineage>
</organism>
<accession>A0A1X0DS31</accession>
<dbReference type="InterPro" id="IPR007969">
    <property type="entry name" value="DUF732"/>
</dbReference>
<keyword evidence="2" id="KW-1185">Reference proteome</keyword>
<reference evidence="1 2" key="1">
    <citation type="submission" date="2017-02" db="EMBL/GenBank/DDBJ databases">
        <title>The new phylogeny of genus Mycobacterium.</title>
        <authorList>
            <person name="Tortoli E."/>
            <person name="Trovato A."/>
            <person name="Cirillo D.M."/>
        </authorList>
    </citation>
    <scope>NUCLEOTIDE SEQUENCE [LARGE SCALE GENOMIC DNA]</scope>
    <source>
        <strain evidence="1 2">DSM 44471</strain>
    </source>
</reference>
<protein>
    <submittedName>
        <fullName evidence="1">Uncharacterized protein</fullName>
    </submittedName>
</protein>
<proteinExistence type="predicted"/>
<dbReference type="RefSeq" id="WP_083073238.1">
    <property type="nucleotide sequence ID" value="NZ_AP022615.1"/>
</dbReference>
<evidence type="ECO:0000313" key="1">
    <source>
        <dbReference type="EMBL" id="ORA75181.1"/>
    </source>
</evidence>
<sequence length="114" mass="11839">MTSTRLRVRGASRVAWAARLVLVSVLGPLAAVAATAHADATDDAFLAALTSKGIHFGSPQKAFVAAHEVCDELGNGKTPVQVASTVQSNSDMDGYHAGFFVGASIRAYCPQYSS</sequence>
<gene>
    <name evidence="1" type="ORF">BST25_06765</name>
</gene>
<dbReference type="AlphaFoldDB" id="A0A1X0DS31"/>
<dbReference type="STRING" id="53376.BST25_06765"/>